<dbReference type="RefSeq" id="WP_386063257.1">
    <property type="nucleotide sequence ID" value="NZ_JBHTKL010000006.1"/>
</dbReference>
<evidence type="ECO:0000313" key="3">
    <source>
        <dbReference type="Proteomes" id="UP001596990"/>
    </source>
</evidence>
<gene>
    <name evidence="2" type="ORF">ACFQ2J_16820</name>
</gene>
<accession>A0ABW3L6X5</accession>
<dbReference type="SUPFAM" id="SSF109854">
    <property type="entry name" value="DinB/YfiT-like putative metalloenzymes"/>
    <property type="match status" value="1"/>
</dbReference>
<dbReference type="Proteomes" id="UP001596990">
    <property type="component" value="Unassembled WGS sequence"/>
</dbReference>
<proteinExistence type="predicted"/>
<dbReference type="Pfam" id="PF12867">
    <property type="entry name" value="DinB_2"/>
    <property type="match status" value="1"/>
</dbReference>
<dbReference type="EMBL" id="JBHTKL010000006">
    <property type="protein sequence ID" value="MFD1020853.1"/>
    <property type="molecule type" value="Genomic_DNA"/>
</dbReference>
<name>A0ABW3L6X5_9BACI</name>
<sequence>MNFKMSEAIEILEQTPKTLAQLLSGLSEGWVTCNEGEETWNAAEVVAHLIEGEKNNWIPRLEFILREGKTAPFPAFDRFSHLNGTYQNSLEERLEEFNMIRKTNVQKLKELMKSDEQLELEGYHPLLGEVKVKNLIATWAVHDLTHIAQVTRVLAKRYQEDVGPYKQFLGVLN</sequence>
<reference evidence="3" key="1">
    <citation type="journal article" date="2019" name="Int. J. Syst. Evol. Microbiol.">
        <title>The Global Catalogue of Microorganisms (GCM) 10K type strain sequencing project: providing services to taxonomists for standard genome sequencing and annotation.</title>
        <authorList>
            <consortium name="The Broad Institute Genomics Platform"/>
            <consortium name="The Broad Institute Genome Sequencing Center for Infectious Disease"/>
            <person name="Wu L."/>
            <person name="Ma J."/>
        </authorList>
    </citation>
    <scope>NUCLEOTIDE SEQUENCE [LARGE SCALE GENOMIC DNA]</scope>
    <source>
        <strain evidence="3">CCUG 56607</strain>
    </source>
</reference>
<dbReference type="InterPro" id="IPR034660">
    <property type="entry name" value="DinB/YfiT-like"/>
</dbReference>
<dbReference type="Gene3D" id="1.20.120.450">
    <property type="entry name" value="dinb family like domain"/>
    <property type="match status" value="1"/>
</dbReference>
<feature type="domain" description="DinB-like" evidence="1">
    <location>
        <begin position="12"/>
        <end position="150"/>
    </location>
</feature>
<dbReference type="InterPro" id="IPR024775">
    <property type="entry name" value="DinB-like"/>
</dbReference>
<organism evidence="2 3">
    <name type="scientific">Thalassobacillus hwangdonensis</name>
    <dbReference type="NCBI Taxonomy" id="546108"/>
    <lineage>
        <taxon>Bacteria</taxon>
        <taxon>Bacillati</taxon>
        <taxon>Bacillota</taxon>
        <taxon>Bacilli</taxon>
        <taxon>Bacillales</taxon>
        <taxon>Bacillaceae</taxon>
        <taxon>Thalassobacillus</taxon>
    </lineage>
</organism>
<comment type="caution">
    <text evidence="2">The sequence shown here is derived from an EMBL/GenBank/DDBJ whole genome shotgun (WGS) entry which is preliminary data.</text>
</comment>
<keyword evidence="3" id="KW-1185">Reference proteome</keyword>
<evidence type="ECO:0000313" key="2">
    <source>
        <dbReference type="EMBL" id="MFD1020853.1"/>
    </source>
</evidence>
<protein>
    <submittedName>
        <fullName evidence="2">DinB family protein</fullName>
    </submittedName>
</protein>
<evidence type="ECO:0000259" key="1">
    <source>
        <dbReference type="Pfam" id="PF12867"/>
    </source>
</evidence>